<name>X1G154_9ZZZZ</name>
<accession>X1G154</accession>
<organism evidence="1">
    <name type="scientific">marine sediment metagenome</name>
    <dbReference type="NCBI Taxonomy" id="412755"/>
    <lineage>
        <taxon>unclassified sequences</taxon>
        <taxon>metagenomes</taxon>
        <taxon>ecological metagenomes</taxon>
    </lineage>
</organism>
<proteinExistence type="predicted"/>
<reference evidence="1" key="1">
    <citation type="journal article" date="2014" name="Front. Microbiol.">
        <title>High frequency of phylogenetically diverse reductive dehalogenase-homologous genes in deep subseafloor sedimentary metagenomes.</title>
        <authorList>
            <person name="Kawai M."/>
            <person name="Futagami T."/>
            <person name="Toyoda A."/>
            <person name="Takaki Y."/>
            <person name="Nishi S."/>
            <person name="Hori S."/>
            <person name="Arai W."/>
            <person name="Tsubouchi T."/>
            <person name="Morono Y."/>
            <person name="Uchiyama I."/>
            <person name="Ito T."/>
            <person name="Fujiyama A."/>
            <person name="Inagaki F."/>
            <person name="Takami H."/>
        </authorList>
    </citation>
    <scope>NUCLEOTIDE SEQUENCE</scope>
    <source>
        <strain evidence="1">Expedition CK06-06</strain>
    </source>
</reference>
<evidence type="ECO:0000313" key="1">
    <source>
        <dbReference type="EMBL" id="GAH51631.1"/>
    </source>
</evidence>
<dbReference type="EMBL" id="BARU01024642">
    <property type="protein sequence ID" value="GAH51631.1"/>
    <property type="molecule type" value="Genomic_DNA"/>
</dbReference>
<protein>
    <submittedName>
        <fullName evidence="1">Uncharacterized protein</fullName>
    </submittedName>
</protein>
<dbReference type="AlphaFoldDB" id="X1G154"/>
<comment type="caution">
    <text evidence="1">The sequence shown here is derived from an EMBL/GenBank/DDBJ whole genome shotgun (WGS) entry which is preliminary data.</text>
</comment>
<gene>
    <name evidence="1" type="ORF">S03H2_39810</name>
</gene>
<sequence>MPIDNPVDLVNTRYSHEPPATAITQRITVSSIAGDKALGTIAVAGIPAGATVTEAYLDFGFRTVKNIYAGVNKLNANQNIEIQKGAGAFATAIVLPDDAFTIDANTKEVGTFFRGTVNISATITEDDTYTIKWTNADADQDSLEFDECQASLRISYSV</sequence>